<keyword evidence="1" id="KW-0732">Signal</keyword>
<proteinExistence type="predicted"/>
<evidence type="ECO:0000313" key="2">
    <source>
        <dbReference type="EMBL" id="KGF48448.1"/>
    </source>
</evidence>
<dbReference type="RefSeq" id="WP_004355160.1">
    <property type="nucleotide sequence ID" value="NZ_JRNR01000095.1"/>
</dbReference>
<feature type="chain" id="PRO_5001916526" description="Lipoprotein" evidence="1">
    <location>
        <begin position="26"/>
        <end position="250"/>
    </location>
</feature>
<dbReference type="EMBL" id="JRNR01000095">
    <property type="protein sequence ID" value="KGF48448.1"/>
    <property type="molecule type" value="Genomic_DNA"/>
</dbReference>
<evidence type="ECO:0000313" key="3">
    <source>
        <dbReference type="Proteomes" id="UP000029538"/>
    </source>
</evidence>
<accession>A0A096AMY6</accession>
<gene>
    <name evidence="2" type="ORF">HMPREF0654_09180</name>
</gene>
<dbReference type="PROSITE" id="PS51257">
    <property type="entry name" value="PROKAR_LIPOPROTEIN"/>
    <property type="match status" value="1"/>
</dbReference>
<feature type="signal peptide" evidence="1">
    <location>
        <begin position="1"/>
        <end position="25"/>
    </location>
</feature>
<comment type="caution">
    <text evidence="2">The sequence shown here is derived from an EMBL/GenBank/DDBJ whole genome shotgun (WGS) entry which is preliminary data.</text>
</comment>
<organism evidence="2 3">
    <name type="scientific">Prevotella disiens DNF00882</name>
    <dbReference type="NCBI Taxonomy" id="1401075"/>
    <lineage>
        <taxon>Bacteria</taxon>
        <taxon>Pseudomonadati</taxon>
        <taxon>Bacteroidota</taxon>
        <taxon>Bacteroidia</taxon>
        <taxon>Bacteroidales</taxon>
        <taxon>Prevotellaceae</taxon>
        <taxon>Prevotella</taxon>
    </lineage>
</organism>
<dbReference type="Proteomes" id="UP000029538">
    <property type="component" value="Unassembled WGS sequence"/>
</dbReference>
<protein>
    <recommendedName>
        <fullName evidence="4">Lipoprotein</fullName>
    </recommendedName>
</protein>
<dbReference type="GeneID" id="91083223"/>
<evidence type="ECO:0000256" key="1">
    <source>
        <dbReference type="SAM" id="SignalP"/>
    </source>
</evidence>
<sequence>MKTRNYLHSVLNIMALAALSFMVAACSPETPEDENQHKLHEDPFKAVLTLQEGRLEGGVFNQNPEMKHFKANTASPAQTIVWEVKSGKGWGVTSATNSFKVKNFEKNPDVVYYLNFEYFNQKGESMNHQFFDNGQDKIHQHFFCVYRQIDANGVKKEVREKKKANIPFDYNYADELNGTFIGNTNPMGFKGFFRFLKAGEKFTMNIELLHATKTKLEKDGKPSPFYMPSAENRSTGLWDIQIAVPIEIEK</sequence>
<name>A0A096AMY6_9BACT</name>
<reference evidence="2 3" key="1">
    <citation type="submission" date="2014-07" db="EMBL/GenBank/DDBJ databases">
        <authorList>
            <person name="McCorrison J."/>
            <person name="Sanka R."/>
            <person name="Torralba M."/>
            <person name="Gillis M."/>
            <person name="Haft D.H."/>
            <person name="Methe B."/>
            <person name="Sutton G."/>
            <person name="Nelson K.E."/>
        </authorList>
    </citation>
    <scope>NUCLEOTIDE SEQUENCE [LARGE SCALE GENOMIC DNA]</scope>
    <source>
        <strain evidence="2 3">DNF00882</strain>
    </source>
</reference>
<dbReference type="AlphaFoldDB" id="A0A096AMY6"/>
<evidence type="ECO:0008006" key="4">
    <source>
        <dbReference type="Google" id="ProtNLM"/>
    </source>
</evidence>